<evidence type="ECO:0000313" key="1">
    <source>
        <dbReference type="EMBL" id="JAS42138.1"/>
    </source>
</evidence>
<protein>
    <submittedName>
        <fullName evidence="1">Uncharacterized protein</fullName>
    </submittedName>
</protein>
<dbReference type="EMBL" id="GECZ01027631">
    <property type="protein sequence ID" value="JAS42138.1"/>
    <property type="molecule type" value="Transcribed_RNA"/>
</dbReference>
<proteinExistence type="predicted"/>
<feature type="non-terminal residue" evidence="1">
    <location>
        <position position="1"/>
    </location>
</feature>
<sequence>KHLLVSSPSSNVTSAFKRKLFINNLSPGHSQSSADSPPVYLTDFHLLSSIKTANETKSSTNGSNELFSSPSMPNISLQDQQLLHYDLNSVNNFARFNGSLQYDPSLPVIESELNEPEDMSLKNRPGDLSAASGSAKNYIKPSRCISVRQLGRTQSSPLPLGHPVAAKDLILSKCFAPSKATLDETTEETAVDLRNYSNNDYMSSIQLISRTYSSPVVKSVSSYGHNHVSVNNNNSTADQHILTTGIAFDNQMLKHICICNNNSYHPEHAGRL</sequence>
<gene>
    <name evidence="1" type="ORF">g.49871</name>
</gene>
<name>A0A1B6EW57_9HEMI</name>
<dbReference type="AlphaFoldDB" id="A0A1B6EW57"/>
<organism evidence="1">
    <name type="scientific">Cuerna arida</name>
    <dbReference type="NCBI Taxonomy" id="1464854"/>
    <lineage>
        <taxon>Eukaryota</taxon>
        <taxon>Metazoa</taxon>
        <taxon>Ecdysozoa</taxon>
        <taxon>Arthropoda</taxon>
        <taxon>Hexapoda</taxon>
        <taxon>Insecta</taxon>
        <taxon>Pterygota</taxon>
        <taxon>Neoptera</taxon>
        <taxon>Paraneoptera</taxon>
        <taxon>Hemiptera</taxon>
        <taxon>Auchenorrhyncha</taxon>
        <taxon>Membracoidea</taxon>
        <taxon>Cicadellidae</taxon>
        <taxon>Cicadellinae</taxon>
        <taxon>Proconiini</taxon>
        <taxon>Cuerna</taxon>
    </lineage>
</organism>
<reference evidence="1" key="1">
    <citation type="submission" date="2015-11" db="EMBL/GenBank/DDBJ databases">
        <title>De novo transcriptome assembly of four potential Pierce s Disease insect vectors from Arizona vineyards.</title>
        <authorList>
            <person name="Tassone E.E."/>
        </authorList>
    </citation>
    <scope>NUCLEOTIDE SEQUENCE</scope>
</reference>
<feature type="non-terminal residue" evidence="1">
    <location>
        <position position="272"/>
    </location>
</feature>
<accession>A0A1B6EW57</accession>